<evidence type="ECO:0000313" key="1">
    <source>
        <dbReference type="EMBL" id="KAH7864426.1"/>
    </source>
</evidence>
<evidence type="ECO:0000313" key="2">
    <source>
        <dbReference type="Proteomes" id="UP000828048"/>
    </source>
</evidence>
<name>A0ACB7ZG59_9ERIC</name>
<keyword evidence="2" id="KW-1185">Reference proteome</keyword>
<accession>A0ACB7ZG59</accession>
<organism evidence="1 2">
    <name type="scientific">Vaccinium darrowii</name>
    <dbReference type="NCBI Taxonomy" id="229202"/>
    <lineage>
        <taxon>Eukaryota</taxon>
        <taxon>Viridiplantae</taxon>
        <taxon>Streptophyta</taxon>
        <taxon>Embryophyta</taxon>
        <taxon>Tracheophyta</taxon>
        <taxon>Spermatophyta</taxon>
        <taxon>Magnoliopsida</taxon>
        <taxon>eudicotyledons</taxon>
        <taxon>Gunneridae</taxon>
        <taxon>Pentapetalae</taxon>
        <taxon>asterids</taxon>
        <taxon>Ericales</taxon>
        <taxon>Ericaceae</taxon>
        <taxon>Vaccinioideae</taxon>
        <taxon>Vaccinieae</taxon>
        <taxon>Vaccinium</taxon>
    </lineage>
</organism>
<comment type="caution">
    <text evidence="1">The sequence shown here is derived from an EMBL/GenBank/DDBJ whole genome shotgun (WGS) entry which is preliminary data.</text>
</comment>
<dbReference type="Proteomes" id="UP000828048">
    <property type="component" value="Chromosome 12"/>
</dbReference>
<gene>
    <name evidence="1" type="ORF">Vadar_029489</name>
</gene>
<proteinExistence type="predicted"/>
<reference evidence="1 2" key="1">
    <citation type="journal article" date="2021" name="Hortic Res">
        <title>High-quality reference genome and annotation aids understanding of berry development for evergreen blueberry (Vaccinium darrowii).</title>
        <authorList>
            <person name="Yu J."/>
            <person name="Hulse-Kemp A.M."/>
            <person name="Babiker E."/>
            <person name="Staton M."/>
        </authorList>
    </citation>
    <scope>NUCLEOTIDE SEQUENCE [LARGE SCALE GENOMIC DNA]</scope>
    <source>
        <strain evidence="2">cv. NJ 8807/NJ 8810</strain>
        <tissue evidence="1">Young leaf</tissue>
    </source>
</reference>
<sequence>MVGGVGSHVDLRKLTSSPKILLNYGMAEVILFNLAKEILLKLGSTALQQLGLAWGVKKELRKLENKISTIRNVLLSAEEQQMRNPAVKDWLQRLKLVFYDADDLLDEVATEALRRQMRTHTSMVREVCYFFTSSNPLAFWYVLGCNIKDITERLDEIVGEMRDFKFVVKVAERPIEIKTREDTSSLVHIPEVTGRENDKEALIELLLILIKLLEVVGDHGYNNEGIEHLQIRVRRVLSENKFFLVLDDVWNEDRVQWRKLRDLFAIGASGSRILVTTRSKMVASIVRTMEPYELEGLSDEDCLRILVKWAFEKGEEDMHQTLVNIGREIVKKCGGVPLAARTLGAMLFMKTNERDWLFVRNNEIWSLVKNENDILPILKFTYDQMPSYLKQCFAYCSLFAKDQIIFKRDLIYGWMAQGSLQSSDKDEELEDIGERYVEELARRSFLQPESEQYKMHDLVHDLAQYVAGDERLTVTGESILIIPERVRHVSFDSGLYSEFPKHLMKAKKLRTMFLPRETEPHFGSSLEEAISGFRCLRVLNYGHSGLNFYRRGRDVHVLPKDIGNLNHLRYLNCCDVQELPKSLCKLLNLQYLDLYGSTLDQLPEDFGKLINLRFLSLSSNLTCLPEKGIGGLTSLRILLLLVNGELRSLGNGIQNLTRLRELVIWSCPKLASLPAGMRHLTSLEYLEIRYCKNLELSEEYDLKGLKSLKKLVLIGLPELVSLPEGLNDSAATLNHLHLSSCKNLTTLSESVLPNLESLQVLEIRHCHSRLSLPQGMQRITALRRLCIVDCFHLSRRCEEGIGEDWPKISHAPDIYIQQSYHIQDHYFSTILETRNEHSELPEVSSLGLSSKDERLTMDT</sequence>
<dbReference type="EMBL" id="CM037162">
    <property type="protein sequence ID" value="KAH7864426.1"/>
    <property type="molecule type" value="Genomic_DNA"/>
</dbReference>
<protein>
    <submittedName>
        <fullName evidence="1">Uncharacterized protein</fullName>
    </submittedName>
</protein>